<dbReference type="GO" id="GO:0005886">
    <property type="term" value="C:plasma membrane"/>
    <property type="evidence" value="ECO:0007669"/>
    <property type="project" value="UniProtKB-SubCell"/>
</dbReference>
<dbReference type="PANTHER" id="PTHR30472">
    <property type="entry name" value="FERRIC ENTEROBACTIN TRANSPORT SYSTEM PERMEASE PROTEIN"/>
    <property type="match status" value="1"/>
</dbReference>
<feature type="transmembrane region" description="Helical" evidence="8">
    <location>
        <begin position="314"/>
        <end position="335"/>
    </location>
</feature>
<proteinExistence type="inferred from homology"/>
<gene>
    <name evidence="9" type="ORF">HMPREF1866_00003</name>
</gene>
<keyword evidence="7 8" id="KW-0472">Membrane</keyword>
<evidence type="ECO:0000313" key="9">
    <source>
        <dbReference type="EMBL" id="KXB61229.1"/>
    </source>
</evidence>
<keyword evidence="3" id="KW-0813">Transport</keyword>
<dbReference type="CDD" id="cd06550">
    <property type="entry name" value="TM_ABC_iron-siderophores_like"/>
    <property type="match status" value="1"/>
</dbReference>
<evidence type="ECO:0000256" key="1">
    <source>
        <dbReference type="ARBA" id="ARBA00004651"/>
    </source>
</evidence>
<sequence length="343" mass="37005">MTRNKTDIKFNILLIVLFTTLVFSLLSGISLGAVRISLKDTYSTIQSNLFHINAASLSKSTMAIVWNIRIPRVIMGLIVGAGLALCGTVMQTTVNNPISEPYILGISAGATFGATFFIILGLKSMTGIGAFFGSVISTAIVMFIASIGKKITTTSLILSGAVVNALFSAFSNFIISIGANSDSMMTIKFWTMGSLASATWADILLPLFVVLISLIFFMTQYRTMNTMLMGDEVAITLGINLQKYRLVYMLFISMITGVLVAKCGIIGFVGLITPHISRILIGTDHKKIIPLSALLGSLFVLWADILARCLIDKAELPIGIFTSLVGGPFFIYIVIKNQKGGQR</sequence>
<keyword evidence="4" id="KW-1003">Cell membrane</keyword>
<comment type="subcellular location">
    <subcellularLocation>
        <location evidence="1">Cell membrane</location>
        <topology evidence="1">Multi-pass membrane protein</topology>
    </subcellularLocation>
</comment>
<dbReference type="AlphaFoldDB" id="A0A134A0M4"/>
<feature type="transmembrane region" description="Helical" evidence="8">
    <location>
        <begin position="199"/>
        <end position="219"/>
    </location>
</feature>
<dbReference type="InterPro" id="IPR037294">
    <property type="entry name" value="ABC_BtuC-like"/>
</dbReference>
<evidence type="ECO:0000256" key="3">
    <source>
        <dbReference type="ARBA" id="ARBA00022448"/>
    </source>
</evidence>
<feature type="transmembrane region" description="Helical" evidence="8">
    <location>
        <begin position="70"/>
        <end position="90"/>
    </location>
</feature>
<evidence type="ECO:0000256" key="5">
    <source>
        <dbReference type="ARBA" id="ARBA00022692"/>
    </source>
</evidence>
<comment type="caution">
    <text evidence="9">The sequence shown here is derived from an EMBL/GenBank/DDBJ whole genome shotgun (WGS) entry which is preliminary data.</text>
</comment>
<reference evidence="10" key="1">
    <citation type="submission" date="2016-01" db="EMBL/GenBank/DDBJ databases">
        <authorList>
            <person name="Mitreva M."/>
            <person name="Pepin K.H."/>
            <person name="Mihindukulasuriya K.A."/>
            <person name="Fulton R."/>
            <person name="Fronick C."/>
            <person name="O'Laughlin M."/>
            <person name="Miner T."/>
            <person name="Herter B."/>
            <person name="Rosa B.A."/>
            <person name="Cordes M."/>
            <person name="Tomlinson C."/>
            <person name="Wollam A."/>
            <person name="Palsikar V.B."/>
            <person name="Mardis E.R."/>
            <person name="Wilson R.K."/>
        </authorList>
    </citation>
    <scope>NUCLEOTIDE SEQUENCE [LARGE SCALE GENOMIC DNA]</scope>
    <source>
        <strain evidence="10">DNF00896</strain>
    </source>
</reference>
<feature type="transmembrane region" description="Helical" evidence="8">
    <location>
        <begin position="128"/>
        <end position="148"/>
    </location>
</feature>
<evidence type="ECO:0000256" key="4">
    <source>
        <dbReference type="ARBA" id="ARBA00022475"/>
    </source>
</evidence>
<dbReference type="PATRIC" id="fig|467210.3.peg.3"/>
<dbReference type="PANTHER" id="PTHR30472:SF25">
    <property type="entry name" value="ABC TRANSPORTER PERMEASE PROTEIN MJ0876-RELATED"/>
    <property type="match status" value="1"/>
</dbReference>
<dbReference type="Proteomes" id="UP000070394">
    <property type="component" value="Unassembled WGS sequence"/>
</dbReference>
<keyword evidence="5 8" id="KW-0812">Transmembrane</keyword>
<evidence type="ECO:0000256" key="8">
    <source>
        <dbReference type="SAM" id="Phobius"/>
    </source>
</evidence>
<keyword evidence="6 8" id="KW-1133">Transmembrane helix</keyword>
<evidence type="ECO:0000256" key="7">
    <source>
        <dbReference type="ARBA" id="ARBA00023136"/>
    </source>
</evidence>
<organism evidence="9 10">
    <name type="scientific">Lachnoanaerobaculum saburreum</name>
    <dbReference type="NCBI Taxonomy" id="467210"/>
    <lineage>
        <taxon>Bacteria</taxon>
        <taxon>Bacillati</taxon>
        <taxon>Bacillota</taxon>
        <taxon>Clostridia</taxon>
        <taxon>Lachnospirales</taxon>
        <taxon>Lachnospiraceae</taxon>
        <taxon>Lachnoanaerobaculum</taxon>
    </lineage>
</organism>
<dbReference type="STRING" id="467210.HMPREF1866_00003"/>
<dbReference type="RefSeq" id="WP_060930059.1">
    <property type="nucleotide sequence ID" value="NZ_KQ959772.1"/>
</dbReference>
<comment type="similarity">
    <text evidence="2">Belongs to the binding-protein-dependent transport system permease family. FecCD subfamily.</text>
</comment>
<protein>
    <submittedName>
        <fullName evidence="9">Iron chelate uptake ABC transporter, FeCT family, permease protein</fullName>
    </submittedName>
</protein>
<dbReference type="SUPFAM" id="SSF81345">
    <property type="entry name" value="ABC transporter involved in vitamin B12 uptake, BtuC"/>
    <property type="match status" value="1"/>
</dbReference>
<keyword evidence="10" id="KW-1185">Reference proteome</keyword>
<dbReference type="Gene3D" id="1.10.3470.10">
    <property type="entry name" value="ABC transporter involved in vitamin B12 uptake, BtuC"/>
    <property type="match status" value="1"/>
</dbReference>
<evidence type="ECO:0000256" key="6">
    <source>
        <dbReference type="ARBA" id="ARBA00022989"/>
    </source>
</evidence>
<feature type="transmembrane region" description="Helical" evidence="8">
    <location>
        <begin position="155"/>
        <end position="179"/>
    </location>
</feature>
<dbReference type="InterPro" id="IPR000522">
    <property type="entry name" value="ABC_transptr_permease_BtuC"/>
</dbReference>
<feature type="transmembrane region" description="Helical" evidence="8">
    <location>
        <begin position="288"/>
        <end position="307"/>
    </location>
</feature>
<dbReference type="GO" id="GO:0033214">
    <property type="term" value="P:siderophore-iron import into cell"/>
    <property type="evidence" value="ECO:0007669"/>
    <property type="project" value="TreeGrafter"/>
</dbReference>
<feature type="transmembrane region" description="Helical" evidence="8">
    <location>
        <begin position="12"/>
        <end position="34"/>
    </location>
</feature>
<dbReference type="FunFam" id="1.10.3470.10:FF:000001">
    <property type="entry name" value="Vitamin B12 ABC transporter permease BtuC"/>
    <property type="match status" value="1"/>
</dbReference>
<feature type="transmembrane region" description="Helical" evidence="8">
    <location>
        <begin position="102"/>
        <end position="122"/>
    </location>
</feature>
<feature type="transmembrane region" description="Helical" evidence="8">
    <location>
        <begin position="246"/>
        <end position="276"/>
    </location>
</feature>
<dbReference type="Pfam" id="PF01032">
    <property type="entry name" value="FecCD"/>
    <property type="match status" value="1"/>
</dbReference>
<evidence type="ECO:0000256" key="2">
    <source>
        <dbReference type="ARBA" id="ARBA00007935"/>
    </source>
</evidence>
<dbReference type="OrthoDB" id="9792889at2"/>
<dbReference type="GO" id="GO:0022857">
    <property type="term" value="F:transmembrane transporter activity"/>
    <property type="evidence" value="ECO:0007669"/>
    <property type="project" value="InterPro"/>
</dbReference>
<accession>A0A134A0M4</accession>
<dbReference type="EMBL" id="LSDA01000001">
    <property type="protein sequence ID" value="KXB61229.1"/>
    <property type="molecule type" value="Genomic_DNA"/>
</dbReference>
<evidence type="ECO:0000313" key="10">
    <source>
        <dbReference type="Proteomes" id="UP000070394"/>
    </source>
</evidence>
<name>A0A134A0M4_9FIRM</name>